<name>A0A7G9Z2H6_9EURY</name>
<dbReference type="EMBL" id="MT631580">
    <property type="protein sequence ID" value="QNO54460.1"/>
    <property type="molecule type" value="Genomic_DNA"/>
</dbReference>
<keyword evidence="2 5" id="KW-0812">Transmembrane</keyword>
<feature type="transmembrane region" description="Helical" evidence="5">
    <location>
        <begin position="43"/>
        <end position="60"/>
    </location>
</feature>
<evidence type="ECO:0000256" key="2">
    <source>
        <dbReference type="ARBA" id="ARBA00022692"/>
    </source>
</evidence>
<protein>
    <recommendedName>
        <fullName evidence="5">Probable membrane transporter protein</fullName>
    </recommendedName>
</protein>
<keyword evidence="4 5" id="KW-0472">Membrane</keyword>
<comment type="similarity">
    <text evidence="5">Belongs to the 4-toluene sulfonate uptake permease (TSUP) (TC 2.A.102) family.</text>
</comment>
<proteinExistence type="inferred from homology"/>
<evidence type="ECO:0000256" key="3">
    <source>
        <dbReference type="ARBA" id="ARBA00022989"/>
    </source>
</evidence>
<dbReference type="Pfam" id="PF01925">
    <property type="entry name" value="TauE"/>
    <property type="match status" value="1"/>
</dbReference>
<feature type="transmembrane region" description="Helical" evidence="5">
    <location>
        <begin position="72"/>
        <end position="89"/>
    </location>
</feature>
<evidence type="ECO:0000256" key="5">
    <source>
        <dbReference type="RuleBase" id="RU363041"/>
    </source>
</evidence>
<sequence length="94" mass="9986">MTGGQLAVGQKSRNSVGITTLAEVPICMGSFISYYLMSGFSDWPLLILMTIGALAGAVIGPNITRSIDHDKLKIVVGALAIVAGIWILYRTYLA</sequence>
<keyword evidence="3 5" id="KW-1133">Transmembrane helix</keyword>
<keyword evidence="5" id="KW-1003">Cell membrane</keyword>
<comment type="subcellular location">
    <subcellularLocation>
        <location evidence="5">Cell membrane</location>
        <topology evidence="5">Multi-pass membrane protein</topology>
    </subcellularLocation>
    <subcellularLocation>
        <location evidence="1">Membrane</location>
        <topology evidence="1">Multi-pass membrane protein</topology>
    </subcellularLocation>
</comment>
<evidence type="ECO:0000256" key="1">
    <source>
        <dbReference type="ARBA" id="ARBA00004141"/>
    </source>
</evidence>
<evidence type="ECO:0000313" key="6">
    <source>
        <dbReference type="EMBL" id="QNO54460.1"/>
    </source>
</evidence>
<feature type="transmembrane region" description="Helical" evidence="5">
    <location>
        <begin position="16"/>
        <end position="37"/>
    </location>
</feature>
<dbReference type="AlphaFoldDB" id="A0A7G9Z2H6"/>
<reference evidence="6" key="1">
    <citation type="submission" date="2020-06" db="EMBL/GenBank/DDBJ databases">
        <title>Unique genomic features of the anaerobic methanotrophic archaea.</title>
        <authorList>
            <person name="Chadwick G.L."/>
            <person name="Skennerton C.T."/>
            <person name="Laso-Perez R."/>
            <person name="Leu A.O."/>
            <person name="Speth D.R."/>
            <person name="Yu H."/>
            <person name="Morgan-Lang C."/>
            <person name="Hatzenpichler R."/>
            <person name="Goudeau D."/>
            <person name="Malmstrom R."/>
            <person name="Brazelton W.J."/>
            <person name="Woyke T."/>
            <person name="Hallam S.J."/>
            <person name="Tyson G.W."/>
            <person name="Wegener G."/>
            <person name="Boetius A."/>
            <person name="Orphan V."/>
        </authorList>
    </citation>
    <scope>NUCLEOTIDE SEQUENCE</scope>
</reference>
<gene>
    <name evidence="6" type="ORF">NCOPHCNO_00011</name>
</gene>
<organism evidence="6">
    <name type="scientific">Candidatus Methanophaga sp. ANME-1 ERB7</name>
    <dbReference type="NCBI Taxonomy" id="2759913"/>
    <lineage>
        <taxon>Archaea</taxon>
        <taxon>Methanobacteriati</taxon>
        <taxon>Methanobacteriota</taxon>
        <taxon>Stenosarchaea group</taxon>
        <taxon>Methanomicrobia</taxon>
        <taxon>Candidatus Methanophagales</taxon>
        <taxon>Candidatus Methanophagaceae</taxon>
        <taxon>Candidatus Methanophaga</taxon>
    </lineage>
</organism>
<evidence type="ECO:0000256" key="4">
    <source>
        <dbReference type="ARBA" id="ARBA00023136"/>
    </source>
</evidence>
<dbReference type="GO" id="GO:0005886">
    <property type="term" value="C:plasma membrane"/>
    <property type="evidence" value="ECO:0007669"/>
    <property type="project" value="UniProtKB-SubCell"/>
</dbReference>
<dbReference type="InterPro" id="IPR002781">
    <property type="entry name" value="TM_pro_TauE-like"/>
</dbReference>
<accession>A0A7G9Z2H6</accession>